<dbReference type="InterPro" id="IPR012875">
    <property type="entry name" value="SDHF4"/>
</dbReference>
<dbReference type="EMBL" id="BLZA01000002">
    <property type="protein sequence ID" value="GHJ83683.1"/>
    <property type="molecule type" value="Genomic_DNA"/>
</dbReference>
<evidence type="ECO:0000256" key="1">
    <source>
        <dbReference type="ARBA" id="ARBA00005701"/>
    </source>
</evidence>
<organism evidence="4 5">
    <name type="scientific">Naganishia liquefaciens</name>
    <dbReference type="NCBI Taxonomy" id="104408"/>
    <lineage>
        <taxon>Eukaryota</taxon>
        <taxon>Fungi</taxon>
        <taxon>Dikarya</taxon>
        <taxon>Basidiomycota</taxon>
        <taxon>Agaricomycotina</taxon>
        <taxon>Tremellomycetes</taxon>
        <taxon>Filobasidiales</taxon>
        <taxon>Filobasidiaceae</taxon>
        <taxon>Naganishia</taxon>
    </lineage>
</organism>
<reference evidence="4" key="1">
    <citation type="submission" date="2020-07" db="EMBL/GenBank/DDBJ databases">
        <title>Draft Genome Sequence of a Deep-Sea Yeast, Naganishia (Cryptococcus) liquefaciens strain N6.</title>
        <authorList>
            <person name="Han Y.W."/>
            <person name="Kajitani R."/>
            <person name="Morimoto H."/>
            <person name="Parhat M."/>
            <person name="Tsubouchi H."/>
            <person name="Bakenova O."/>
            <person name="Ogata M."/>
            <person name="Argunhan B."/>
            <person name="Aoki R."/>
            <person name="Kajiwara S."/>
            <person name="Itoh T."/>
            <person name="Iwasaki H."/>
        </authorList>
    </citation>
    <scope>NUCLEOTIDE SEQUENCE</scope>
    <source>
        <strain evidence="4">N6</strain>
    </source>
</reference>
<protein>
    <recommendedName>
        <fullName evidence="2">Succinate dehydrogenase assembly factor 4, mitochondrial</fullName>
    </recommendedName>
</protein>
<evidence type="ECO:0000313" key="5">
    <source>
        <dbReference type="Proteomes" id="UP000620104"/>
    </source>
</evidence>
<proteinExistence type="inferred from homology"/>
<feature type="compositionally biased region" description="Basic and acidic residues" evidence="3">
    <location>
        <begin position="116"/>
        <end position="126"/>
    </location>
</feature>
<comment type="similarity">
    <text evidence="1">Belongs to the SDHAF4 family.</text>
</comment>
<name>A0A8H3TME4_9TREE</name>
<sequence>MLFLHSRSCRLLALRGLHTTARTQVRPPSLTRVGPPSLPRAEQEEFDALVRAASAGQSGMPDAESIKAALKTSSTVKQEAQSTATAATQQEHPDLRKHAPVQFEGDVNPHTGEVGGPKRDPFHAGDGDWQYSGRVTDF</sequence>
<dbReference type="GO" id="GO:0005739">
    <property type="term" value="C:mitochondrion"/>
    <property type="evidence" value="ECO:0007669"/>
    <property type="project" value="TreeGrafter"/>
</dbReference>
<evidence type="ECO:0000313" key="4">
    <source>
        <dbReference type="EMBL" id="GHJ83683.1"/>
    </source>
</evidence>
<evidence type="ECO:0000256" key="3">
    <source>
        <dbReference type="SAM" id="MobiDB-lite"/>
    </source>
</evidence>
<accession>A0A8H3TME4</accession>
<dbReference type="Pfam" id="PF07896">
    <property type="entry name" value="DUF1674"/>
    <property type="match status" value="1"/>
</dbReference>
<dbReference type="Proteomes" id="UP000620104">
    <property type="component" value="Unassembled WGS sequence"/>
</dbReference>
<evidence type="ECO:0000256" key="2">
    <source>
        <dbReference type="ARBA" id="ARBA00022170"/>
    </source>
</evidence>
<dbReference type="AlphaFoldDB" id="A0A8H3TME4"/>
<dbReference type="OrthoDB" id="2591797at2759"/>
<feature type="region of interest" description="Disordered" evidence="3">
    <location>
        <begin position="71"/>
        <end position="138"/>
    </location>
</feature>
<gene>
    <name evidence="4" type="ORF">NliqN6_0085</name>
</gene>
<keyword evidence="5" id="KW-1185">Reference proteome</keyword>
<dbReference type="PANTHER" id="PTHR28524">
    <property type="entry name" value="SUCCINATE DEHYDROGENASE ASSEMBLY FACTOR 4, MITOCHONDRIAL"/>
    <property type="match status" value="1"/>
</dbReference>
<comment type="caution">
    <text evidence="4">The sequence shown here is derived from an EMBL/GenBank/DDBJ whole genome shotgun (WGS) entry which is preliminary data.</text>
</comment>
<feature type="compositionally biased region" description="Low complexity" evidence="3">
    <location>
        <begin position="78"/>
        <end position="90"/>
    </location>
</feature>
<dbReference type="PANTHER" id="PTHR28524:SF3">
    <property type="entry name" value="SUCCINATE DEHYDROGENASE ASSEMBLY FACTOR 4, MITOCHONDRIAL"/>
    <property type="match status" value="1"/>
</dbReference>
<dbReference type="GO" id="GO:0034553">
    <property type="term" value="P:mitochondrial respiratory chain complex II assembly"/>
    <property type="evidence" value="ECO:0007669"/>
    <property type="project" value="TreeGrafter"/>
</dbReference>